<dbReference type="InterPro" id="IPR027271">
    <property type="entry name" value="Acetolactate_synth/TF_NikR_C"/>
</dbReference>
<comment type="similarity">
    <text evidence="3 8">Belongs to the acetolactate synthase small subunit family.</text>
</comment>
<reference evidence="10 11" key="1">
    <citation type="submission" date="2014-11" db="EMBL/GenBank/DDBJ databases">
        <title>Complete Genome Sequence of Pseudoalteromonas sp. Strain OCN003 Isolated from Kaneohe Bay, Oahu, Hawaii.</title>
        <authorList>
            <person name="Beurmann S."/>
            <person name="Videau P."/>
            <person name="Ushijima B."/>
            <person name="Smith A.M."/>
            <person name="Aeby G.S."/>
            <person name="Callahan S.M."/>
            <person name="Belcaid M."/>
        </authorList>
    </citation>
    <scope>NUCLEOTIDE SEQUENCE [LARGE SCALE GENOMIC DNA]</scope>
    <source>
        <strain evidence="10 11">OCN003</strain>
    </source>
</reference>
<evidence type="ECO:0000256" key="5">
    <source>
        <dbReference type="ARBA" id="ARBA00022605"/>
    </source>
</evidence>
<dbReference type="AlphaFoldDB" id="A0A0A7ELW0"/>
<dbReference type="GO" id="GO:0009097">
    <property type="term" value="P:isoleucine biosynthetic process"/>
    <property type="evidence" value="ECO:0007669"/>
    <property type="project" value="UniProtKB-UniRule"/>
</dbReference>
<evidence type="ECO:0000256" key="8">
    <source>
        <dbReference type="RuleBase" id="RU368092"/>
    </source>
</evidence>
<dbReference type="InterPro" id="IPR004789">
    <property type="entry name" value="Acetalactate_synth_ssu"/>
</dbReference>
<dbReference type="STRING" id="1348114.OM33_18455"/>
<dbReference type="RefSeq" id="WP_040135799.1">
    <property type="nucleotide sequence ID" value="NZ_CP009889.1"/>
</dbReference>
<dbReference type="NCBIfam" id="TIGR00119">
    <property type="entry name" value="acolac_sm"/>
    <property type="match status" value="1"/>
</dbReference>
<dbReference type="GO" id="GO:0003984">
    <property type="term" value="F:acetolactate synthase activity"/>
    <property type="evidence" value="ECO:0007669"/>
    <property type="project" value="UniProtKB-UniRule"/>
</dbReference>
<dbReference type="Gene3D" id="3.30.70.260">
    <property type="match status" value="1"/>
</dbReference>
<dbReference type="HOGENOM" id="CLU_055003_1_3_6"/>
<keyword evidence="5 8" id="KW-0028">Amino-acid biosynthesis</keyword>
<dbReference type="Gene3D" id="3.30.70.1150">
    <property type="entry name" value="ACT-like. Chain A, domain 2"/>
    <property type="match status" value="1"/>
</dbReference>
<dbReference type="eggNOG" id="COG0440">
    <property type="taxonomic scope" value="Bacteria"/>
</dbReference>
<accession>A0A0A7ELW0</accession>
<dbReference type="OrthoDB" id="9787365at2"/>
<evidence type="ECO:0000256" key="4">
    <source>
        <dbReference type="ARBA" id="ARBA00011744"/>
    </source>
</evidence>
<dbReference type="EMBL" id="CP009889">
    <property type="protein sequence ID" value="AIY67056.1"/>
    <property type="molecule type" value="Genomic_DNA"/>
</dbReference>
<keyword evidence="6 8" id="KW-0100">Branched-chain amino acid biosynthesis</keyword>
<dbReference type="NCBIfam" id="NF008864">
    <property type="entry name" value="PRK11895.1"/>
    <property type="match status" value="1"/>
</dbReference>
<dbReference type="FunFam" id="3.30.70.260:FF:000001">
    <property type="entry name" value="Acetolactate synthase, small subunit"/>
    <property type="match status" value="1"/>
</dbReference>
<dbReference type="InterPro" id="IPR019455">
    <property type="entry name" value="Acetolactate_synth_ssu_C"/>
</dbReference>
<protein>
    <recommendedName>
        <fullName evidence="8">Acetolactate synthase small subunit</fullName>
        <shortName evidence="8">AHAS</shortName>
        <shortName evidence="8">ALS</shortName>
        <ecNumber evidence="8">2.2.1.6</ecNumber>
    </recommendedName>
    <alternativeName>
        <fullName evidence="8">Acetohydroxy-acid synthase small subunit</fullName>
    </alternativeName>
</protein>
<dbReference type="Pfam" id="PF22629">
    <property type="entry name" value="ACT_AHAS_ss"/>
    <property type="match status" value="1"/>
</dbReference>
<dbReference type="InterPro" id="IPR045865">
    <property type="entry name" value="ACT-like_dom_sf"/>
</dbReference>
<comment type="pathway">
    <text evidence="2 8">Amino-acid biosynthesis; L-valine biosynthesis; L-valine from pyruvate: step 1/4.</text>
</comment>
<dbReference type="UniPathway" id="UPA00047">
    <property type="reaction ID" value="UER00055"/>
</dbReference>
<keyword evidence="11" id="KW-1185">Reference proteome</keyword>
<dbReference type="GO" id="GO:1990610">
    <property type="term" value="F:acetolactate synthase regulator activity"/>
    <property type="evidence" value="ECO:0007669"/>
    <property type="project" value="UniProtKB-UniRule"/>
</dbReference>
<sequence>MRHILSILLENEPGALSRIVGLFSQRAYNIDSLTVGPTDDDSLSRITITTTGNDRILEQITKQVNKLVDVHKVIDLSDASHIERELLLVKVMAHEEKTRAAVTRVVDIFGAAILDMGKTTYTLQLVGAVDKLASFIDTLKNETEVIEVVRSGAVGLSRGDKALRPK</sequence>
<evidence type="ECO:0000256" key="2">
    <source>
        <dbReference type="ARBA" id="ARBA00005025"/>
    </source>
</evidence>
<dbReference type="GO" id="GO:0009099">
    <property type="term" value="P:L-valine biosynthetic process"/>
    <property type="evidence" value="ECO:0007669"/>
    <property type="project" value="UniProtKB-UniRule"/>
</dbReference>
<evidence type="ECO:0000259" key="9">
    <source>
        <dbReference type="PROSITE" id="PS51671"/>
    </source>
</evidence>
<comment type="function">
    <text evidence="8">Catalyzes the conversion of 2 pyruvate molecules into acetolactate in the first common step of the biosynthetic pathway of the branched-amino acids such as leucine, isoleucine, and valine.</text>
</comment>
<evidence type="ECO:0000256" key="7">
    <source>
        <dbReference type="ARBA" id="ARBA00048670"/>
    </source>
</evidence>
<dbReference type="PANTHER" id="PTHR30239:SF0">
    <property type="entry name" value="ACETOLACTATE SYNTHASE SMALL SUBUNIT 1, CHLOROPLASTIC"/>
    <property type="match status" value="1"/>
</dbReference>
<organism evidence="10 11">
    <name type="scientific">Pseudoalteromonas piratica</name>
    <dbReference type="NCBI Taxonomy" id="1348114"/>
    <lineage>
        <taxon>Bacteria</taxon>
        <taxon>Pseudomonadati</taxon>
        <taxon>Pseudomonadota</taxon>
        <taxon>Gammaproteobacteria</taxon>
        <taxon>Alteromonadales</taxon>
        <taxon>Pseudoalteromonadaceae</taxon>
        <taxon>Pseudoalteromonas</taxon>
    </lineage>
</organism>
<dbReference type="CDD" id="cd04878">
    <property type="entry name" value="ACT_AHAS"/>
    <property type="match status" value="1"/>
</dbReference>
<evidence type="ECO:0000256" key="3">
    <source>
        <dbReference type="ARBA" id="ARBA00006341"/>
    </source>
</evidence>
<name>A0A0A7ELW0_9GAMM</name>
<evidence type="ECO:0000256" key="6">
    <source>
        <dbReference type="ARBA" id="ARBA00023304"/>
    </source>
</evidence>
<dbReference type="Pfam" id="PF10369">
    <property type="entry name" value="ALS_ss_C"/>
    <property type="match status" value="1"/>
</dbReference>
<evidence type="ECO:0000313" key="10">
    <source>
        <dbReference type="EMBL" id="AIY67056.1"/>
    </source>
</evidence>
<dbReference type="Proteomes" id="UP000030341">
    <property type="component" value="Chromosome 2"/>
</dbReference>
<dbReference type="EC" id="2.2.1.6" evidence="8"/>
<dbReference type="SUPFAM" id="SSF55021">
    <property type="entry name" value="ACT-like"/>
    <property type="match status" value="2"/>
</dbReference>
<keyword evidence="8 10" id="KW-0808">Transferase</keyword>
<comment type="subunit">
    <text evidence="4 8">Dimer of large and small chains.</text>
</comment>
<dbReference type="InterPro" id="IPR054480">
    <property type="entry name" value="AHAS_small-like_ACT"/>
</dbReference>
<gene>
    <name evidence="10" type="primary">ilvH</name>
    <name evidence="10" type="ORF">OM33_18455</name>
</gene>
<feature type="domain" description="ACT" evidence="9">
    <location>
        <begin position="4"/>
        <end position="78"/>
    </location>
</feature>
<dbReference type="KEGG" id="pseo:OM33_18455"/>
<dbReference type="UniPathway" id="UPA00049">
    <property type="reaction ID" value="UER00059"/>
</dbReference>
<comment type="catalytic activity">
    <reaction evidence="7 8">
        <text>2 pyruvate + H(+) = (2S)-2-acetolactate + CO2</text>
        <dbReference type="Rhea" id="RHEA:25249"/>
        <dbReference type="ChEBI" id="CHEBI:15361"/>
        <dbReference type="ChEBI" id="CHEBI:15378"/>
        <dbReference type="ChEBI" id="CHEBI:16526"/>
        <dbReference type="ChEBI" id="CHEBI:58476"/>
        <dbReference type="EC" id="2.2.1.6"/>
    </reaction>
</comment>
<evidence type="ECO:0000313" key="11">
    <source>
        <dbReference type="Proteomes" id="UP000030341"/>
    </source>
</evidence>
<dbReference type="InterPro" id="IPR002912">
    <property type="entry name" value="ACT_dom"/>
</dbReference>
<dbReference type="PANTHER" id="PTHR30239">
    <property type="entry name" value="ACETOLACTATE SYNTHASE SMALL SUBUNIT"/>
    <property type="match status" value="1"/>
</dbReference>
<dbReference type="GO" id="GO:0005829">
    <property type="term" value="C:cytosol"/>
    <property type="evidence" value="ECO:0007669"/>
    <property type="project" value="TreeGrafter"/>
</dbReference>
<dbReference type="PROSITE" id="PS51671">
    <property type="entry name" value="ACT"/>
    <property type="match status" value="1"/>
</dbReference>
<dbReference type="InterPro" id="IPR039557">
    <property type="entry name" value="AHAS_ACT"/>
</dbReference>
<proteinExistence type="inferred from homology"/>
<evidence type="ECO:0000256" key="1">
    <source>
        <dbReference type="ARBA" id="ARBA00004974"/>
    </source>
</evidence>
<comment type="pathway">
    <text evidence="1 8">Amino-acid biosynthesis; L-isoleucine biosynthesis; L-isoleucine from 2-oxobutanoate: step 1/4.</text>
</comment>